<dbReference type="GO" id="GO:0005886">
    <property type="term" value="C:plasma membrane"/>
    <property type="evidence" value="ECO:0007669"/>
    <property type="project" value="TreeGrafter"/>
</dbReference>
<dbReference type="GO" id="GO:0004222">
    <property type="term" value="F:metalloendopeptidase activity"/>
    <property type="evidence" value="ECO:0007669"/>
    <property type="project" value="InterPro"/>
</dbReference>
<evidence type="ECO:0000313" key="3">
    <source>
        <dbReference type="Proteomes" id="UP001432322"/>
    </source>
</evidence>
<dbReference type="PANTHER" id="PTHR11733:SF133">
    <property type="entry name" value="PHOSPHATE-REGULATING NEUTRAL ENDOPEPTIDASE PHEX"/>
    <property type="match status" value="1"/>
</dbReference>
<keyword evidence="3" id="KW-1185">Reference proteome</keyword>
<evidence type="ECO:0000259" key="1">
    <source>
        <dbReference type="Pfam" id="PF01431"/>
    </source>
</evidence>
<name>A0AAV5V5J3_9BILA</name>
<evidence type="ECO:0000313" key="2">
    <source>
        <dbReference type="EMBL" id="GMT13628.1"/>
    </source>
</evidence>
<dbReference type="InterPro" id="IPR024079">
    <property type="entry name" value="MetalloPept_cat_dom_sf"/>
</dbReference>
<dbReference type="EMBL" id="BTSY01000002">
    <property type="protein sequence ID" value="GMT13628.1"/>
    <property type="molecule type" value="Genomic_DNA"/>
</dbReference>
<dbReference type="SUPFAM" id="SSF55486">
    <property type="entry name" value="Metalloproteases ('zincins'), catalytic domain"/>
    <property type="match status" value="1"/>
</dbReference>
<dbReference type="InterPro" id="IPR000718">
    <property type="entry name" value="Peptidase_M13"/>
</dbReference>
<protein>
    <recommendedName>
        <fullName evidence="1">Peptidase M13 C-terminal domain-containing protein</fullName>
    </recommendedName>
</protein>
<reference evidence="2" key="1">
    <citation type="submission" date="2023-10" db="EMBL/GenBank/DDBJ databases">
        <title>Genome assembly of Pristionchus species.</title>
        <authorList>
            <person name="Yoshida K."/>
            <person name="Sommer R.J."/>
        </authorList>
    </citation>
    <scope>NUCLEOTIDE SEQUENCE</scope>
    <source>
        <strain evidence="2">RS5133</strain>
    </source>
</reference>
<dbReference type="PANTHER" id="PTHR11733">
    <property type="entry name" value="ZINC METALLOPROTEASE FAMILY M13 NEPRILYSIN-RELATED"/>
    <property type="match status" value="1"/>
</dbReference>
<dbReference type="AlphaFoldDB" id="A0AAV5V5J3"/>
<dbReference type="InterPro" id="IPR018497">
    <property type="entry name" value="Peptidase_M13_C"/>
</dbReference>
<feature type="non-terminal residue" evidence="2">
    <location>
        <position position="68"/>
    </location>
</feature>
<dbReference type="GO" id="GO:0016485">
    <property type="term" value="P:protein processing"/>
    <property type="evidence" value="ECO:0007669"/>
    <property type="project" value="TreeGrafter"/>
</dbReference>
<proteinExistence type="predicted"/>
<gene>
    <name evidence="2" type="ORF">PFISCL1PPCAC_4925</name>
</gene>
<comment type="caution">
    <text evidence="2">The sequence shown here is derived from an EMBL/GenBank/DDBJ whole genome shotgun (WGS) entry which is preliminary data.</text>
</comment>
<dbReference type="Gene3D" id="3.40.390.10">
    <property type="entry name" value="Collagenase (Catalytic Domain)"/>
    <property type="match status" value="1"/>
</dbReference>
<feature type="domain" description="Peptidase M13 C-terminal" evidence="1">
    <location>
        <begin position="2"/>
        <end position="59"/>
    </location>
</feature>
<accession>A0AAV5V5J3</accession>
<organism evidence="2 3">
    <name type="scientific">Pristionchus fissidentatus</name>
    <dbReference type="NCBI Taxonomy" id="1538716"/>
    <lineage>
        <taxon>Eukaryota</taxon>
        <taxon>Metazoa</taxon>
        <taxon>Ecdysozoa</taxon>
        <taxon>Nematoda</taxon>
        <taxon>Chromadorea</taxon>
        <taxon>Rhabditida</taxon>
        <taxon>Rhabditina</taxon>
        <taxon>Diplogasteromorpha</taxon>
        <taxon>Diplogasteroidea</taxon>
        <taxon>Neodiplogasteridae</taxon>
        <taxon>Pristionchus</taxon>
    </lineage>
</organism>
<dbReference type="PROSITE" id="PS51885">
    <property type="entry name" value="NEPRILYSIN"/>
    <property type="match status" value="1"/>
</dbReference>
<sequence>DNSVLAENVADNTAIRLAYKAWKKQDELGRKLLPGLEMTSEQAFFLAYAQDWCSVSRTDDGSHSAGRL</sequence>
<dbReference type="Proteomes" id="UP001432322">
    <property type="component" value="Unassembled WGS sequence"/>
</dbReference>
<dbReference type="Pfam" id="PF01431">
    <property type="entry name" value="Peptidase_M13"/>
    <property type="match status" value="1"/>
</dbReference>
<feature type="non-terminal residue" evidence="2">
    <location>
        <position position="1"/>
    </location>
</feature>